<feature type="domain" description="Beta-lactamase-related" evidence="2">
    <location>
        <begin position="39"/>
        <end position="382"/>
    </location>
</feature>
<dbReference type="NCBIfam" id="NF033085">
    <property type="entry name" value="bla_class_C"/>
    <property type="match status" value="1"/>
</dbReference>
<dbReference type="GO" id="GO:0008800">
    <property type="term" value="F:beta-lactamase activity"/>
    <property type="evidence" value="ECO:0007669"/>
    <property type="project" value="UniProtKB-EC"/>
</dbReference>
<dbReference type="EMBL" id="JAUSVK010000001">
    <property type="protein sequence ID" value="MDQ0391333.1"/>
    <property type="molecule type" value="Genomic_DNA"/>
</dbReference>
<dbReference type="EC" id="3.5.2.6" evidence="3"/>
<evidence type="ECO:0000313" key="4">
    <source>
        <dbReference type="Proteomes" id="UP001237448"/>
    </source>
</evidence>
<dbReference type="InterPro" id="IPR012338">
    <property type="entry name" value="Beta-lactam/transpept-like"/>
</dbReference>
<dbReference type="SUPFAM" id="SSF56601">
    <property type="entry name" value="beta-lactamase/transpeptidase-like"/>
    <property type="match status" value="1"/>
</dbReference>
<dbReference type="PANTHER" id="PTHR46825">
    <property type="entry name" value="D-ALANYL-D-ALANINE-CARBOXYPEPTIDASE/ENDOPEPTIDASE AMPH"/>
    <property type="match status" value="1"/>
</dbReference>
<reference evidence="3 4" key="1">
    <citation type="submission" date="2023-07" db="EMBL/GenBank/DDBJ databases">
        <title>Genomic Encyclopedia of Type Strains, Phase IV (KMG-IV): sequencing the most valuable type-strain genomes for metagenomic binning, comparative biology and taxonomic classification.</title>
        <authorList>
            <person name="Goeker M."/>
        </authorList>
    </citation>
    <scope>NUCLEOTIDE SEQUENCE [LARGE SCALE GENOMIC DNA]</scope>
    <source>
        <strain evidence="3 4">DSM 5896</strain>
    </source>
</reference>
<dbReference type="InterPro" id="IPR058136">
    <property type="entry name" value="AmpC"/>
</dbReference>
<feature type="signal peptide" evidence="1">
    <location>
        <begin position="1"/>
        <end position="28"/>
    </location>
</feature>
<protein>
    <submittedName>
        <fullName evidence="3">Beta-lactamase class C</fullName>
        <ecNumber evidence="3">3.5.2.6</ecNumber>
    </submittedName>
</protein>
<feature type="chain" id="PRO_5046784720" evidence="1">
    <location>
        <begin position="29"/>
        <end position="393"/>
    </location>
</feature>
<sequence length="393" mass="41986">MRRPTLRSAAIAAVCIGALLPMTRQANADEKADIGKVVAEAIRPVMARYGVPGMAVGIVVKGRGYVYDYGVASKATGNPVSGETLFEIGSCSKTFTATLASYAQVSGKLSLSDRASRYLPSLRGSSFDAVSLLNLGTHTSGGLPLQVPDGITTDDGLMAYFRRWKPTYAPGTYRTYANPSIGMLGMIAARSMNGDFVALMESRLFPALGLRHTYLDVPASRMEDYAQGYTTKDAPVRMAPGVLAAEAYGIRTTAGDMLRFVEANMGMLALDPTLQRALSSTHTGYYRIGPMTQDLIWEQYRYPPRLADLLAGNSAAIALKANPATEIDPPLAPRDDVLINKTGSTNGFGAYVAFVPAGKIGIVLLANKNYPIDARVTAAYGILMRLDEAASKD</sequence>
<evidence type="ECO:0000313" key="3">
    <source>
        <dbReference type="EMBL" id="MDQ0391333.1"/>
    </source>
</evidence>
<dbReference type="InterPro" id="IPR050491">
    <property type="entry name" value="AmpC-like"/>
</dbReference>
<comment type="caution">
    <text evidence="3">The sequence shown here is derived from an EMBL/GenBank/DDBJ whole genome shotgun (WGS) entry which is preliminary data.</text>
</comment>
<organism evidence="3 4">
    <name type="scientific">Labrys monachus</name>
    <dbReference type="NCBI Taxonomy" id="217067"/>
    <lineage>
        <taxon>Bacteria</taxon>
        <taxon>Pseudomonadati</taxon>
        <taxon>Pseudomonadota</taxon>
        <taxon>Alphaproteobacteria</taxon>
        <taxon>Hyphomicrobiales</taxon>
        <taxon>Xanthobacteraceae</taxon>
        <taxon>Labrys</taxon>
    </lineage>
</organism>
<proteinExistence type="predicted"/>
<gene>
    <name evidence="3" type="ORF">J3R73_001125</name>
</gene>
<evidence type="ECO:0000259" key="2">
    <source>
        <dbReference type="Pfam" id="PF00144"/>
    </source>
</evidence>
<accession>A0ABU0F9N5</accession>
<dbReference type="Pfam" id="PF00144">
    <property type="entry name" value="Beta-lactamase"/>
    <property type="match status" value="1"/>
</dbReference>
<keyword evidence="4" id="KW-1185">Reference proteome</keyword>
<dbReference type="Proteomes" id="UP001237448">
    <property type="component" value="Unassembled WGS sequence"/>
</dbReference>
<dbReference type="PANTHER" id="PTHR46825:SF8">
    <property type="entry name" value="BETA-LACTAMASE-RELATED"/>
    <property type="match status" value="1"/>
</dbReference>
<dbReference type="InterPro" id="IPR001466">
    <property type="entry name" value="Beta-lactam-related"/>
</dbReference>
<keyword evidence="3" id="KW-0378">Hydrolase</keyword>
<evidence type="ECO:0000256" key="1">
    <source>
        <dbReference type="SAM" id="SignalP"/>
    </source>
</evidence>
<keyword evidence="1" id="KW-0732">Signal</keyword>
<name>A0ABU0F9N5_9HYPH</name>
<dbReference type="Gene3D" id="3.40.710.10">
    <property type="entry name" value="DD-peptidase/beta-lactamase superfamily"/>
    <property type="match status" value="1"/>
</dbReference>
<dbReference type="RefSeq" id="WP_370879844.1">
    <property type="nucleotide sequence ID" value="NZ_JAUSVK010000001.1"/>
</dbReference>